<evidence type="ECO:0000256" key="1">
    <source>
        <dbReference type="ARBA" id="ARBA00004651"/>
    </source>
</evidence>
<evidence type="ECO:0000256" key="9">
    <source>
        <dbReference type="ARBA" id="ARBA00023251"/>
    </source>
</evidence>
<evidence type="ECO:0000256" key="7">
    <source>
        <dbReference type="ARBA" id="ARBA00022989"/>
    </source>
</evidence>
<reference evidence="11 12" key="1">
    <citation type="submission" date="2024-03" db="EMBL/GenBank/DDBJ databases">
        <title>Human intestinal bacterial collection.</title>
        <authorList>
            <person name="Pauvert C."/>
            <person name="Hitch T.C.A."/>
            <person name="Clavel T."/>
        </authorList>
    </citation>
    <scope>NUCLEOTIDE SEQUENCE [LARGE SCALE GENOMIC DNA]</scope>
    <source>
        <strain evidence="11 12">CLA-AP-H29</strain>
    </source>
</reference>
<keyword evidence="5" id="KW-1003">Cell membrane</keyword>
<keyword evidence="7 10" id="KW-1133">Transmembrane helix</keyword>
<protein>
    <recommendedName>
        <fullName evidence="3">Multidrug export protein MepA</fullName>
    </recommendedName>
</protein>
<feature type="transmembrane region" description="Helical" evidence="10">
    <location>
        <begin position="268"/>
        <end position="287"/>
    </location>
</feature>
<evidence type="ECO:0000256" key="3">
    <source>
        <dbReference type="ARBA" id="ARBA00022106"/>
    </source>
</evidence>
<keyword evidence="8 10" id="KW-0472">Membrane</keyword>
<feature type="transmembrane region" description="Helical" evidence="10">
    <location>
        <begin position="168"/>
        <end position="188"/>
    </location>
</feature>
<comment type="similarity">
    <text evidence="2">Belongs to the multi antimicrobial extrusion (MATE) (TC 2.A.66.1) family. MepA subfamily.</text>
</comment>
<evidence type="ECO:0000256" key="8">
    <source>
        <dbReference type="ARBA" id="ARBA00023136"/>
    </source>
</evidence>
<dbReference type="EMBL" id="JBBMFK010000028">
    <property type="protein sequence ID" value="MEQ2444623.1"/>
    <property type="molecule type" value="Genomic_DNA"/>
</dbReference>
<dbReference type="Pfam" id="PF01554">
    <property type="entry name" value="MatE"/>
    <property type="match status" value="2"/>
</dbReference>
<comment type="caution">
    <text evidence="11">The sequence shown here is derived from an EMBL/GenBank/DDBJ whole genome shotgun (WGS) entry which is preliminary data.</text>
</comment>
<feature type="transmembrane region" description="Helical" evidence="10">
    <location>
        <begin position="432"/>
        <end position="450"/>
    </location>
</feature>
<feature type="transmembrane region" description="Helical" evidence="10">
    <location>
        <begin position="330"/>
        <end position="350"/>
    </location>
</feature>
<organism evidence="11 12">
    <name type="scientific">Pseudoflavonifractor intestinihominis</name>
    <dbReference type="NCBI Taxonomy" id="3133171"/>
    <lineage>
        <taxon>Bacteria</taxon>
        <taxon>Bacillati</taxon>
        <taxon>Bacillota</taxon>
        <taxon>Clostridia</taxon>
        <taxon>Eubacteriales</taxon>
        <taxon>Oscillospiraceae</taxon>
        <taxon>Pseudoflavonifractor</taxon>
    </lineage>
</organism>
<feature type="transmembrane region" description="Helical" evidence="10">
    <location>
        <begin position="57"/>
        <end position="80"/>
    </location>
</feature>
<dbReference type="RefSeq" id="WP_349232394.1">
    <property type="nucleotide sequence ID" value="NZ_JBBMFK010000028.1"/>
</dbReference>
<feature type="transmembrane region" description="Helical" evidence="10">
    <location>
        <begin position="240"/>
        <end position="262"/>
    </location>
</feature>
<dbReference type="PANTHER" id="PTHR43823:SF3">
    <property type="entry name" value="MULTIDRUG EXPORT PROTEIN MEPA"/>
    <property type="match status" value="1"/>
</dbReference>
<keyword evidence="12" id="KW-1185">Reference proteome</keyword>
<evidence type="ECO:0000256" key="10">
    <source>
        <dbReference type="SAM" id="Phobius"/>
    </source>
</evidence>
<gene>
    <name evidence="11" type="ORF">WMO64_14245</name>
</gene>
<accession>A0ABV1EBB8</accession>
<evidence type="ECO:0000256" key="4">
    <source>
        <dbReference type="ARBA" id="ARBA00022448"/>
    </source>
</evidence>
<feature type="transmembrane region" description="Helical" evidence="10">
    <location>
        <begin position="20"/>
        <end position="37"/>
    </location>
</feature>
<evidence type="ECO:0000256" key="5">
    <source>
        <dbReference type="ARBA" id="ARBA00022475"/>
    </source>
</evidence>
<evidence type="ECO:0000256" key="6">
    <source>
        <dbReference type="ARBA" id="ARBA00022692"/>
    </source>
</evidence>
<dbReference type="InterPro" id="IPR002528">
    <property type="entry name" value="MATE_fam"/>
</dbReference>
<evidence type="ECO:0000256" key="2">
    <source>
        <dbReference type="ARBA" id="ARBA00008417"/>
    </source>
</evidence>
<sequence>MAEAKNDFTKGSVSGAITKLALPMTAAQLVNILYNIVDRMYIGRLPGVGRLALTGVGLVLPVISIIIGFANLCGTGGAPLCSICRGKGDNEEAEWVQGNSFALLLGLGVVLTALILLFRQPILYLFGASDATFPYADSYLSTYALGTVFVMVSLGMNPFINAQGFGRMGMLTVSIGAAVNIVLDPIFIFDFGFGLGVRGAAIATVISQACSAVWVLCFLTGKRTILRLRLSRMKLQAARVARIVGLGTSGFVMALTNSLVQILCNATLQHWGGVAYGDLYVGVMTVINSVREVITMPVSGITQGCQPVLGYNYGARANDRVRQGIRFTTAVTMGYSVVIWAVVMLFPAAFIHLFNSDAELIATGAPAFRVYFSIFFCMSLQFIGQSIFVGLGRSKNAIFFSLLRKAFIVAPLTLLLPPLGFGYNGVFLAEPISNVIGGLACILTMYFTVYRPLAAERTDRASL</sequence>
<keyword evidence="9" id="KW-0046">Antibiotic resistance</keyword>
<dbReference type="NCBIfam" id="TIGR00797">
    <property type="entry name" value="matE"/>
    <property type="match status" value="1"/>
</dbReference>
<evidence type="ECO:0000313" key="12">
    <source>
        <dbReference type="Proteomes" id="UP001464378"/>
    </source>
</evidence>
<keyword evidence="4" id="KW-0813">Transport</keyword>
<keyword evidence="6 10" id="KW-0812">Transmembrane</keyword>
<dbReference type="PIRSF" id="PIRSF006603">
    <property type="entry name" value="DinF"/>
    <property type="match status" value="1"/>
</dbReference>
<dbReference type="InterPro" id="IPR048279">
    <property type="entry name" value="MdtK-like"/>
</dbReference>
<dbReference type="InterPro" id="IPR045070">
    <property type="entry name" value="MATE_MepA-like"/>
</dbReference>
<dbReference type="InterPro" id="IPR051327">
    <property type="entry name" value="MATE_MepA_subfamily"/>
</dbReference>
<dbReference type="PANTHER" id="PTHR43823">
    <property type="entry name" value="SPORULATION PROTEIN YKVU"/>
    <property type="match status" value="1"/>
</dbReference>
<proteinExistence type="inferred from homology"/>
<feature type="transmembrane region" description="Helical" evidence="10">
    <location>
        <begin position="370"/>
        <end position="390"/>
    </location>
</feature>
<evidence type="ECO:0000313" key="11">
    <source>
        <dbReference type="EMBL" id="MEQ2444623.1"/>
    </source>
</evidence>
<comment type="subcellular location">
    <subcellularLocation>
        <location evidence="1">Cell membrane</location>
        <topology evidence="1">Multi-pass membrane protein</topology>
    </subcellularLocation>
</comment>
<dbReference type="Proteomes" id="UP001464378">
    <property type="component" value="Unassembled WGS sequence"/>
</dbReference>
<feature type="transmembrane region" description="Helical" evidence="10">
    <location>
        <begin position="402"/>
        <end position="420"/>
    </location>
</feature>
<feature type="transmembrane region" description="Helical" evidence="10">
    <location>
        <begin position="200"/>
        <end position="219"/>
    </location>
</feature>
<name>A0ABV1EBB8_9FIRM</name>
<feature type="transmembrane region" description="Helical" evidence="10">
    <location>
        <begin position="101"/>
        <end position="118"/>
    </location>
</feature>
<dbReference type="CDD" id="cd13143">
    <property type="entry name" value="MATE_MepA_like"/>
    <property type="match status" value="1"/>
</dbReference>
<feature type="transmembrane region" description="Helical" evidence="10">
    <location>
        <begin position="138"/>
        <end position="156"/>
    </location>
</feature>